<protein>
    <submittedName>
        <fullName evidence="7">Uncharacterized protein</fullName>
    </submittedName>
</protein>
<dbReference type="EMBL" id="JAAEJV010000023">
    <property type="protein sequence ID" value="MBF5059457.1"/>
    <property type="molecule type" value="Genomic_DNA"/>
</dbReference>
<dbReference type="PANTHER" id="PTHR34597:SF3">
    <property type="entry name" value="OUTER MEMBRANE TRANSPORTER CDIB"/>
    <property type="match status" value="1"/>
</dbReference>
<reference evidence="7 8" key="1">
    <citation type="submission" date="2020-01" db="EMBL/GenBank/DDBJ databases">
        <title>Draft genome sequence of Cand. Neptunochlamydia vexilliferae K9.</title>
        <authorList>
            <person name="Schulz F."/>
            <person name="Koestlbacher S."/>
            <person name="Wascher F."/>
            <person name="Pizzetti I."/>
            <person name="Horn M."/>
        </authorList>
    </citation>
    <scope>NUCLEOTIDE SEQUENCE [LARGE SCALE GENOMIC DNA]</scope>
    <source>
        <strain evidence="7 8">K9</strain>
    </source>
</reference>
<evidence type="ECO:0000259" key="5">
    <source>
        <dbReference type="Pfam" id="PF03865"/>
    </source>
</evidence>
<keyword evidence="3" id="KW-0998">Cell outer membrane</keyword>
<dbReference type="Gene3D" id="2.40.160.50">
    <property type="entry name" value="membrane protein fhac: a member of the omp85/tpsb transporter family"/>
    <property type="match status" value="1"/>
</dbReference>
<proteinExistence type="predicted"/>
<keyword evidence="8" id="KW-1185">Reference proteome</keyword>
<evidence type="ECO:0000256" key="1">
    <source>
        <dbReference type="ARBA" id="ARBA00022452"/>
    </source>
</evidence>
<dbReference type="Pfam" id="PF03865">
    <property type="entry name" value="ShlB"/>
    <property type="match status" value="1"/>
</dbReference>
<accession>A0ABS0AZB2</accession>
<feature type="signal peptide" evidence="4">
    <location>
        <begin position="1"/>
        <end position="21"/>
    </location>
</feature>
<dbReference type="Gene3D" id="3.10.20.310">
    <property type="entry name" value="membrane protein fhac"/>
    <property type="match status" value="1"/>
</dbReference>
<dbReference type="Proteomes" id="UP001194714">
    <property type="component" value="Unassembled WGS sequence"/>
</dbReference>
<dbReference type="InterPro" id="IPR013686">
    <property type="entry name" value="Polypept-transport_assoc_ShlB"/>
</dbReference>
<evidence type="ECO:0000256" key="4">
    <source>
        <dbReference type="SAM" id="SignalP"/>
    </source>
</evidence>
<evidence type="ECO:0000313" key="8">
    <source>
        <dbReference type="Proteomes" id="UP001194714"/>
    </source>
</evidence>
<evidence type="ECO:0000256" key="3">
    <source>
        <dbReference type="ARBA" id="ARBA00023237"/>
    </source>
</evidence>
<keyword evidence="4" id="KW-0732">Signal</keyword>
<keyword evidence="2" id="KW-0812">Transmembrane</keyword>
<organism evidence="7 8">
    <name type="scientific">Candidatus Neptunichlamydia vexilliferae</name>
    <dbReference type="NCBI Taxonomy" id="1651774"/>
    <lineage>
        <taxon>Bacteria</taxon>
        <taxon>Pseudomonadati</taxon>
        <taxon>Chlamydiota</taxon>
        <taxon>Chlamydiia</taxon>
        <taxon>Parachlamydiales</taxon>
        <taxon>Simkaniaceae</taxon>
        <taxon>Candidatus Neptunichlamydia</taxon>
    </lineage>
</organism>
<evidence type="ECO:0000313" key="7">
    <source>
        <dbReference type="EMBL" id="MBF5059457.1"/>
    </source>
</evidence>
<feature type="chain" id="PRO_5045715819" evidence="4">
    <location>
        <begin position="22"/>
        <end position="559"/>
    </location>
</feature>
<gene>
    <name evidence="7" type="ORF">NEPTK9_000971</name>
</gene>
<comment type="caution">
    <text evidence="7">The sequence shown here is derived from an EMBL/GenBank/DDBJ whole genome shotgun (WGS) entry which is preliminary data.</text>
</comment>
<keyword evidence="1" id="KW-0472">Membrane</keyword>
<dbReference type="Pfam" id="PF08479">
    <property type="entry name" value="POTRA_2"/>
    <property type="match status" value="1"/>
</dbReference>
<name>A0ABS0AZB2_9BACT</name>
<feature type="domain" description="Polypeptide-transport-associated ShlB-type" evidence="6">
    <location>
        <begin position="56"/>
        <end position="127"/>
    </location>
</feature>
<keyword evidence="1" id="KW-1134">Transmembrane beta strand</keyword>
<evidence type="ECO:0000256" key="2">
    <source>
        <dbReference type="ARBA" id="ARBA00022692"/>
    </source>
</evidence>
<sequence length="559" mass="62543">MMGMMRAFFLVILLAVSCLLADDACLVEHLRAIVLSNKSEAIKKEELGDVCGVRVVGVKVVGSRLAWGRFTNDLGSRFLNKPLSQEQLQEIKGAIAVYYEKKGHPFVEVIIPPQEVTEGVLQVLIHESTLGGIETTGNRWTSSGKMIDNIHLEVGEPIDTNTLNADLAFLNRNPFRQTNAVFMEGKMAGTTDLELVTKELRPFRIYAGIDNRGNKAYGKLRQFGGFNWGNFLGLGQTLSYQITTSVDKITDLIAHAGYYEVPLPYRQALVCFGGYSRIKNGEVGAESRNEGHNVQASGRYHFPLFARGKHYNDFSIGFDFKESNNNALLSEDPVFVNITNLSQFLINYQYQSGWPWGTILADLGVYFSPARMFSHQSEKAYQLLAPGARPKYFYVKGELSSRFHLPMCFGISFRFSGQIANQNLLPSEQEGLGGFDTVRGYRERILNGDDAIFSSIEFTAPPLSILGWKVACKKETIDKLTFLAFIDYGWAQVHKKVKDPFTGQLLTPSTSYIVGVGPGVRYFIDPYLNLAAYWGFRLHKTEFEDSLGGRVNFSLVISY</sequence>
<dbReference type="InterPro" id="IPR051544">
    <property type="entry name" value="TPS_OM_transporter"/>
</dbReference>
<dbReference type="PROSITE" id="PS51257">
    <property type="entry name" value="PROKAR_LIPOPROTEIN"/>
    <property type="match status" value="1"/>
</dbReference>
<dbReference type="PANTHER" id="PTHR34597">
    <property type="entry name" value="SLR1661 PROTEIN"/>
    <property type="match status" value="1"/>
</dbReference>
<evidence type="ECO:0000259" key="6">
    <source>
        <dbReference type="Pfam" id="PF08479"/>
    </source>
</evidence>
<dbReference type="InterPro" id="IPR005565">
    <property type="entry name" value="Hemolysn_activator_HlyB_C"/>
</dbReference>
<feature type="domain" description="Haemolysin activator HlyB C-terminal" evidence="5">
    <location>
        <begin position="189"/>
        <end position="497"/>
    </location>
</feature>